<comment type="caution">
    <text evidence="1">The sequence shown here is derived from an EMBL/GenBank/DDBJ whole genome shotgun (WGS) entry which is preliminary data.</text>
</comment>
<dbReference type="Proteomes" id="UP001145114">
    <property type="component" value="Unassembled WGS sequence"/>
</dbReference>
<dbReference type="EMBL" id="JAMZIH010000418">
    <property type="protein sequence ID" value="KAJ1679377.1"/>
    <property type="molecule type" value="Genomic_DNA"/>
</dbReference>
<evidence type="ECO:0000313" key="2">
    <source>
        <dbReference type="Proteomes" id="UP001145114"/>
    </source>
</evidence>
<organism evidence="1 2">
    <name type="scientific">Spiromyces aspiralis</name>
    <dbReference type="NCBI Taxonomy" id="68401"/>
    <lineage>
        <taxon>Eukaryota</taxon>
        <taxon>Fungi</taxon>
        <taxon>Fungi incertae sedis</taxon>
        <taxon>Zoopagomycota</taxon>
        <taxon>Kickxellomycotina</taxon>
        <taxon>Kickxellomycetes</taxon>
        <taxon>Kickxellales</taxon>
        <taxon>Kickxellaceae</taxon>
        <taxon>Spiromyces</taxon>
    </lineage>
</organism>
<sequence>MAAIYPPQLALYIVRHGERLDHIDPNWAETAPTPYDPPLTPEGLQQASRTGQWIYSHEQRVCSGTALATTDYHILTSPFLRCTQTSYSLYKGFQSCLPWPVDATAAIRTNWDIAVEPGLSEWMSVQYFDAPVPRTIALARCNELKAITAADAGSSANDLVFNDVYTPISPDLPTYPESFQDMLARFRLFLGQLTARYLGTLGNAAQEHACRMRSRQVVILSTHAAATPALLWALTNKWERIVPFYCAVSYARLVPVHPLTAPIATTSTADDSRIGGDNAIDKPKYTWVVDYAAYDEHITAKIPTPSL</sequence>
<name>A0ACC1HVW4_9FUNG</name>
<gene>
    <name evidence="1" type="ORF">EV182_002174</name>
</gene>
<keyword evidence="2" id="KW-1185">Reference proteome</keyword>
<protein>
    <submittedName>
        <fullName evidence="1">Uncharacterized protein</fullName>
    </submittedName>
</protein>
<accession>A0ACC1HVW4</accession>
<reference evidence="1" key="1">
    <citation type="submission" date="2022-06" db="EMBL/GenBank/DDBJ databases">
        <title>Phylogenomic reconstructions and comparative analyses of Kickxellomycotina fungi.</title>
        <authorList>
            <person name="Reynolds N.K."/>
            <person name="Stajich J.E."/>
            <person name="Barry K."/>
            <person name="Grigoriev I.V."/>
            <person name="Crous P."/>
            <person name="Smith M.E."/>
        </authorList>
    </citation>
    <scope>NUCLEOTIDE SEQUENCE</scope>
    <source>
        <strain evidence="1">RSA 2271</strain>
    </source>
</reference>
<evidence type="ECO:0000313" key="1">
    <source>
        <dbReference type="EMBL" id="KAJ1679377.1"/>
    </source>
</evidence>
<proteinExistence type="predicted"/>